<evidence type="ECO:0000313" key="1">
    <source>
        <dbReference type="EMBL" id="JAG99905.1"/>
    </source>
</evidence>
<organism evidence="1">
    <name type="scientific">Anguilla anguilla</name>
    <name type="common">European freshwater eel</name>
    <name type="synonym">Muraena anguilla</name>
    <dbReference type="NCBI Taxonomy" id="7936"/>
    <lineage>
        <taxon>Eukaryota</taxon>
        <taxon>Metazoa</taxon>
        <taxon>Chordata</taxon>
        <taxon>Craniata</taxon>
        <taxon>Vertebrata</taxon>
        <taxon>Euteleostomi</taxon>
        <taxon>Actinopterygii</taxon>
        <taxon>Neopterygii</taxon>
        <taxon>Teleostei</taxon>
        <taxon>Anguilliformes</taxon>
        <taxon>Anguillidae</taxon>
        <taxon>Anguilla</taxon>
    </lineage>
</organism>
<proteinExistence type="predicted"/>
<sequence length="17" mass="1917">MAMGNGYIIVPYRTCDL</sequence>
<accession>A0A0E9P5T5</accession>
<protein>
    <submittedName>
        <fullName evidence="1">Uncharacterized protein</fullName>
    </submittedName>
</protein>
<dbReference type="EMBL" id="GBXM01108671">
    <property type="protein sequence ID" value="JAG99905.1"/>
    <property type="molecule type" value="Transcribed_RNA"/>
</dbReference>
<reference evidence="1" key="1">
    <citation type="submission" date="2014-11" db="EMBL/GenBank/DDBJ databases">
        <authorList>
            <person name="Amaro Gonzalez C."/>
        </authorList>
    </citation>
    <scope>NUCLEOTIDE SEQUENCE</scope>
</reference>
<name>A0A0E9P5T5_ANGAN</name>
<dbReference type="AlphaFoldDB" id="A0A0E9P5T5"/>
<reference evidence="1" key="2">
    <citation type="journal article" date="2015" name="Fish Shellfish Immunol.">
        <title>Early steps in the European eel (Anguilla anguilla)-Vibrio vulnificus interaction in the gills: Role of the RtxA13 toxin.</title>
        <authorList>
            <person name="Callol A."/>
            <person name="Pajuelo D."/>
            <person name="Ebbesson L."/>
            <person name="Teles M."/>
            <person name="MacKenzie S."/>
            <person name="Amaro C."/>
        </authorList>
    </citation>
    <scope>NUCLEOTIDE SEQUENCE</scope>
</reference>